<evidence type="ECO:0000259" key="1">
    <source>
        <dbReference type="Pfam" id="PF01494"/>
    </source>
</evidence>
<evidence type="ECO:0000313" key="3">
    <source>
        <dbReference type="EMBL" id="CAG4897086.1"/>
    </source>
</evidence>
<comment type="caution">
    <text evidence="3">The sequence shown here is derived from an EMBL/GenBank/DDBJ whole genome shotgun (WGS) entry which is preliminary data.</text>
</comment>
<reference evidence="3" key="1">
    <citation type="submission" date="2021-04" db="EMBL/GenBank/DDBJ databases">
        <authorList>
            <person name="Vanwijnsberghe S."/>
        </authorList>
    </citation>
    <scope>NUCLEOTIDE SEQUENCE</scope>
    <source>
        <strain evidence="3">LMG 31841</strain>
    </source>
</reference>
<feature type="domain" description="FAD-binding" evidence="1">
    <location>
        <begin position="277"/>
        <end position="349"/>
    </location>
</feature>
<dbReference type="AlphaFoldDB" id="A0A9N8RW60"/>
<accession>A0A9N8RW60</accession>
<dbReference type="GO" id="GO:0071949">
    <property type="term" value="F:FAD binding"/>
    <property type="evidence" value="ECO:0007669"/>
    <property type="project" value="InterPro"/>
</dbReference>
<dbReference type="Gene3D" id="3.50.50.60">
    <property type="entry name" value="FAD/NAD(P)-binding domain"/>
    <property type="match status" value="2"/>
</dbReference>
<dbReference type="PANTHER" id="PTHR47469:SF2">
    <property type="entry name" value="OS06G0597600 PROTEIN"/>
    <property type="match status" value="1"/>
</dbReference>
<dbReference type="Pfam" id="PF01494">
    <property type="entry name" value="FAD_binding_3"/>
    <property type="match status" value="1"/>
</dbReference>
<keyword evidence="3" id="KW-0560">Oxidoreductase</keyword>
<keyword evidence="4" id="KW-1185">Reference proteome</keyword>
<dbReference type="PRINTS" id="PR00420">
    <property type="entry name" value="RNGMNOXGNASE"/>
</dbReference>
<dbReference type="RefSeq" id="WP_228876761.1">
    <property type="nucleotide sequence ID" value="NZ_CAJQZC010000004.1"/>
</dbReference>
<evidence type="ECO:0000313" key="4">
    <source>
        <dbReference type="Proteomes" id="UP000789704"/>
    </source>
</evidence>
<dbReference type="Proteomes" id="UP000789704">
    <property type="component" value="Unassembled WGS sequence"/>
</dbReference>
<sequence>MERQTHKTGGAAVLVGASLSGLMGALSLSRIGMTVTMLERSDGKARAGAALPVSEGLLQRLTGRSLGQHALPSGPQAWADVYAALRAVVDADPNIRVRAPARVKFVDQDEHSAWAVTDNAEVVRGDIVVGADGHASIVRCHVAPEQPDAVFAGYLIWLGIVDESEVRAQPWPDQLAILEERGYCLNAYYLPGADGSLVRGHRRLGFGWYDAGRNDLLRSSGVLVGDVVQRTLRPADIPDATFRDLAAEAKAIWPAPWREAIRDCLSRRAVIGTPIGEYMPQRLARGRVCLVGDAAHVPSPMTGKGFDASALDALALAEALHDGLAHGGAAEALRHYEAKRLAAARELVRSGCGFSQSFGPHQAS</sequence>
<dbReference type="SUPFAM" id="SSF51905">
    <property type="entry name" value="FAD/NAD(P)-binding domain"/>
    <property type="match status" value="1"/>
</dbReference>
<dbReference type="GO" id="GO:0018663">
    <property type="term" value="F:2,6-dihydroxypyridine 3-monooxygenase activity"/>
    <property type="evidence" value="ECO:0007669"/>
    <property type="project" value="UniProtKB-EC"/>
</dbReference>
<dbReference type="EC" id="1.14.13.10" evidence="3"/>
<evidence type="ECO:0000259" key="2">
    <source>
        <dbReference type="Pfam" id="PF22607"/>
    </source>
</evidence>
<protein>
    <submittedName>
        <fullName evidence="3">2,6-dihydroxypyridine 3-monooxygenase</fullName>
        <ecNumber evidence="3">1.14.13.10</ecNumber>
    </submittedName>
</protein>
<dbReference type="InterPro" id="IPR036188">
    <property type="entry name" value="FAD/NAD-bd_sf"/>
</dbReference>
<dbReference type="SUPFAM" id="SSF54373">
    <property type="entry name" value="FAD-linked reductases, C-terminal domain"/>
    <property type="match status" value="1"/>
</dbReference>
<dbReference type="PANTHER" id="PTHR47469">
    <property type="entry name" value="MONOOXYGENASE-LIKE"/>
    <property type="match status" value="1"/>
</dbReference>
<dbReference type="Pfam" id="PF22607">
    <property type="entry name" value="FAD_binding-like"/>
    <property type="match status" value="1"/>
</dbReference>
<organism evidence="3 4">
    <name type="scientific">Paraburkholderia saeva</name>
    <dbReference type="NCBI Taxonomy" id="2777537"/>
    <lineage>
        <taxon>Bacteria</taxon>
        <taxon>Pseudomonadati</taxon>
        <taxon>Pseudomonadota</taxon>
        <taxon>Betaproteobacteria</taxon>
        <taxon>Burkholderiales</taxon>
        <taxon>Burkholderiaceae</taxon>
        <taxon>Paraburkholderia</taxon>
    </lineage>
</organism>
<feature type="domain" description="2,6-dihydroxypyridine 3-monooxygenase substrate binding" evidence="2">
    <location>
        <begin position="151"/>
        <end position="259"/>
    </location>
</feature>
<dbReference type="EMBL" id="CAJQZC010000004">
    <property type="protein sequence ID" value="CAG4897086.1"/>
    <property type="molecule type" value="Genomic_DNA"/>
</dbReference>
<name>A0A9N8RW60_9BURK</name>
<gene>
    <name evidence="3" type="primary">dhpH</name>
    <name evidence="3" type="ORF">LMG31841_02415</name>
</gene>
<dbReference type="InterPro" id="IPR053212">
    <property type="entry name" value="DHP_3-monooxygenase"/>
</dbReference>
<dbReference type="InterPro" id="IPR002938">
    <property type="entry name" value="FAD-bd"/>
</dbReference>
<dbReference type="InterPro" id="IPR054707">
    <property type="entry name" value="DhpH_subs-bd"/>
</dbReference>
<proteinExistence type="predicted"/>